<sequence length="799" mass="89329">MISGGGNSGGYDYGYGNNNSNMIADPTTANALQTSTVVLRKKKNKNKNLSFDGIQLSNYRIKFNNVYGEIFDWIYHFLWLKNCPIELATIVAIQIATKMSQDILNEFNLNNNNSLNMMNNINNNNNNNNIDTIDTKHHNNHLDHHHQSNIMDTTTSSFDDIQMDKSPALSSLSSPLNISSATTIMADNYNESPTTTTSTIDGTMMMMMERSSLPSALCSHDLAKQSRELVDDCLQQFGNNPDHAISMVNDYLDNNDNHCKSLENSTTNSSNSDDDNSKSSSLSTFKTSVSAIKNRRQSMEDRHIIIQNLNKALGLDLPKTYSYYAIFDGHAGIDAASYSTAHLHHYLVESEAFRNGQMEDAFRQAFHKTDELYTKRLREDGIDKLKPSGTTAICALIEDNKNVYLAWAGDSQAVLVRNGCHEEIMLPHKPDMESERIRIQDQGGLVIYMDTWRVNGILSVTRAIGDPEHKSLIIADPSFSTFQIDSSLDFLVLGCDGLFDHLNGQDITSNVFEYLCKNENNDPELVQQGVSAYLAEQAIQEGSSDNITSIVIFFKPFEQLIATGLYPTNQIESNQEEESMIINDTNAAALPTTNGGHFPYTDFAELPIGINYKLTSNENLSSPTTTIDLDGQNYQSQSIVSNNNTNDIIESSMELPESEEQPIENNDVDIDDNNLEHCQDEFDFVRTTTTPTETIILNDNNNQTKSIDIDDNNCLMVDEQQQQPEQEDQKEQEQQQQLKEELSSSSAATIMEKTLLSDYNNDDNNNSGGVGGGKILSSINDDDNNGENFDQHFNHHNDD</sequence>
<feature type="region of interest" description="Disordered" evidence="5">
    <location>
        <begin position="720"/>
        <end position="799"/>
    </location>
</feature>
<dbReference type="GO" id="GO:0046872">
    <property type="term" value="F:metal ion binding"/>
    <property type="evidence" value="ECO:0007669"/>
    <property type="project" value="UniProtKB-KW"/>
</dbReference>
<dbReference type="GO" id="GO:0004722">
    <property type="term" value="F:protein serine/threonine phosphatase activity"/>
    <property type="evidence" value="ECO:0007669"/>
    <property type="project" value="InterPro"/>
</dbReference>
<dbReference type="RefSeq" id="XP_027199997.1">
    <property type="nucleotide sequence ID" value="XM_027344196.1"/>
</dbReference>
<dbReference type="InParanoid" id="A0A6P6Y3D6"/>
<dbReference type="Proteomes" id="UP000515146">
    <property type="component" value="Unplaced"/>
</dbReference>
<dbReference type="PROSITE" id="PS01032">
    <property type="entry name" value="PPM_1"/>
    <property type="match status" value="1"/>
</dbReference>
<dbReference type="InterPro" id="IPR001932">
    <property type="entry name" value="PPM-type_phosphatase-like_dom"/>
</dbReference>
<feature type="compositionally biased region" description="Low complexity" evidence="5">
    <location>
        <begin position="262"/>
        <end position="271"/>
    </location>
</feature>
<feature type="domain" description="PPM-type phosphatase" evidence="6">
    <location>
        <begin position="286"/>
        <end position="554"/>
    </location>
</feature>
<reference evidence="8" key="1">
    <citation type="submission" date="2025-08" db="UniProtKB">
        <authorList>
            <consortium name="RefSeq"/>
        </authorList>
    </citation>
    <scope>IDENTIFICATION</scope>
    <source>
        <strain evidence="8">Airmid</strain>
    </source>
</reference>
<keyword evidence="3 4" id="KW-0904">Protein phosphatase</keyword>
<keyword evidence="7" id="KW-1185">Reference proteome</keyword>
<feature type="compositionally biased region" description="Basic and acidic residues" evidence="5">
    <location>
        <begin position="789"/>
        <end position="799"/>
    </location>
</feature>
<evidence type="ECO:0000256" key="2">
    <source>
        <dbReference type="ARBA" id="ARBA00022801"/>
    </source>
</evidence>
<feature type="non-terminal residue" evidence="8">
    <location>
        <position position="799"/>
    </location>
</feature>
<keyword evidence="2 4" id="KW-0378">Hydrolase</keyword>
<accession>A0A6P6Y3D6</accession>
<dbReference type="InterPro" id="IPR015655">
    <property type="entry name" value="PP2C"/>
</dbReference>
<dbReference type="Gene3D" id="3.60.40.10">
    <property type="entry name" value="PPM-type phosphatase domain"/>
    <property type="match status" value="1"/>
</dbReference>
<evidence type="ECO:0000256" key="5">
    <source>
        <dbReference type="SAM" id="MobiDB-lite"/>
    </source>
</evidence>
<dbReference type="SUPFAM" id="SSF81606">
    <property type="entry name" value="PP2C-like"/>
    <property type="match status" value="1"/>
</dbReference>
<dbReference type="SMART" id="SM00332">
    <property type="entry name" value="PP2Cc"/>
    <property type="match status" value="1"/>
</dbReference>
<dbReference type="OrthoDB" id="416093at2759"/>
<evidence type="ECO:0000313" key="8">
    <source>
        <dbReference type="RefSeq" id="XP_027199997.1"/>
    </source>
</evidence>
<name>A0A6P6Y3D6_DERPT</name>
<dbReference type="InterPro" id="IPR036457">
    <property type="entry name" value="PPM-type-like_dom_sf"/>
</dbReference>
<dbReference type="InterPro" id="IPR000222">
    <property type="entry name" value="PP2C_BS"/>
</dbReference>
<protein>
    <submittedName>
        <fullName evidence="8">Uncharacterized protein LOC113794107</fullName>
    </submittedName>
</protein>
<keyword evidence="1" id="KW-0479">Metal-binding</keyword>
<evidence type="ECO:0000256" key="3">
    <source>
        <dbReference type="ARBA" id="ARBA00022912"/>
    </source>
</evidence>
<comment type="similarity">
    <text evidence="4">Belongs to the PP2C family.</text>
</comment>
<proteinExistence type="inferred from homology"/>
<organism evidence="7 8">
    <name type="scientific">Dermatophagoides pteronyssinus</name>
    <name type="common">European house dust mite</name>
    <dbReference type="NCBI Taxonomy" id="6956"/>
    <lineage>
        <taxon>Eukaryota</taxon>
        <taxon>Metazoa</taxon>
        <taxon>Ecdysozoa</taxon>
        <taxon>Arthropoda</taxon>
        <taxon>Chelicerata</taxon>
        <taxon>Arachnida</taxon>
        <taxon>Acari</taxon>
        <taxon>Acariformes</taxon>
        <taxon>Sarcoptiformes</taxon>
        <taxon>Astigmata</taxon>
        <taxon>Psoroptidia</taxon>
        <taxon>Analgoidea</taxon>
        <taxon>Pyroglyphidae</taxon>
        <taxon>Dermatophagoidinae</taxon>
        <taxon>Dermatophagoides</taxon>
    </lineage>
</organism>
<evidence type="ECO:0000313" key="7">
    <source>
        <dbReference type="Proteomes" id="UP000515146"/>
    </source>
</evidence>
<gene>
    <name evidence="8" type="primary">LOC113794107</name>
</gene>
<evidence type="ECO:0000256" key="4">
    <source>
        <dbReference type="RuleBase" id="RU003465"/>
    </source>
</evidence>
<evidence type="ECO:0000256" key="1">
    <source>
        <dbReference type="ARBA" id="ARBA00022723"/>
    </source>
</evidence>
<dbReference type="CDD" id="cd00143">
    <property type="entry name" value="PP2Cc"/>
    <property type="match status" value="1"/>
</dbReference>
<dbReference type="PANTHER" id="PTHR13832">
    <property type="entry name" value="PROTEIN PHOSPHATASE 2C"/>
    <property type="match status" value="1"/>
</dbReference>
<dbReference type="PROSITE" id="PS51746">
    <property type="entry name" value="PPM_2"/>
    <property type="match status" value="1"/>
</dbReference>
<feature type="region of interest" description="Disordered" evidence="5">
    <location>
        <begin position="259"/>
        <end position="285"/>
    </location>
</feature>
<dbReference type="PANTHER" id="PTHR13832:SF818">
    <property type="entry name" value="SD03870P"/>
    <property type="match status" value="1"/>
</dbReference>
<feature type="compositionally biased region" description="Basic and acidic residues" evidence="5">
    <location>
        <begin position="727"/>
        <end position="742"/>
    </location>
</feature>
<evidence type="ECO:0000259" key="6">
    <source>
        <dbReference type="PROSITE" id="PS51746"/>
    </source>
</evidence>
<dbReference type="AlphaFoldDB" id="A0A6P6Y3D6"/>
<dbReference type="Pfam" id="PF00481">
    <property type="entry name" value="PP2C"/>
    <property type="match status" value="1"/>
</dbReference>
<dbReference type="KEGG" id="dpte:113794107"/>